<dbReference type="Gene3D" id="3.40.50.1980">
    <property type="entry name" value="Nitrogenase molybdenum iron protein domain"/>
    <property type="match status" value="2"/>
</dbReference>
<dbReference type="InterPro" id="IPR050902">
    <property type="entry name" value="ABC_Transporter_SBP"/>
</dbReference>
<dbReference type="OrthoDB" id="9797736at2"/>
<dbReference type="EMBL" id="QAYG01000002">
    <property type="protein sequence ID" value="PTW61615.1"/>
    <property type="molecule type" value="Genomic_DNA"/>
</dbReference>
<protein>
    <submittedName>
        <fullName evidence="3">Iron complex transport system substrate-binding protein</fullName>
    </submittedName>
</protein>
<evidence type="ECO:0000313" key="3">
    <source>
        <dbReference type="EMBL" id="PTW61615.1"/>
    </source>
</evidence>
<proteinExistence type="predicted"/>
<comment type="caution">
    <text evidence="3">The sequence shown here is derived from an EMBL/GenBank/DDBJ whole genome shotgun (WGS) entry which is preliminary data.</text>
</comment>
<dbReference type="AlphaFoldDB" id="A0A2T5VD05"/>
<sequence length="295" mass="30100">MIASRLRRPSRGAVLAVLTLVGLSPTSFAADTSAAAGAPSRIVSIGGSVTEIVYALGQQKRLVAVDTTSIHPREASELPNVGYMRQLAAEGVLALDPDLILAIEGSGPPPAVQVLKASAVPFTEVPESHSAEGVLEKITVVGKALGVPARADALKAEVSADFEATAKAVAKAKTKPGVLFLLSVGSGRMLAAGSHSAADAVIDLAGGHNVLASFDGYKPVNAEALVAASPDYIVAMTRPGVDPSDDIRALPGIELTPAGKNDRIVTVDGQTLLGFGPHTAAAIRELARRIGTLTE</sequence>
<dbReference type="RefSeq" id="WP_107989458.1">
    <property type="nucleotide sequence ID" value="NZ_QAYG01000002.1"/>
</dbReference>
<feature type="signal peptide" evidence="1">
    <location>
        <begin position="1"/>
        <end position="29"/>
    </location>
</feature>
<name>A0A2T5VD05_9HYPH</name>
<dbReference type="PANTHER" id="PTHR30535:SF4">
    <property type="entry name" value="HEMIN-BINDING PERIPLASMIC PROTEIN HMUT"/>
    <property type="match status" value="1"/>
</dbReference>
<evidence type="ECO:0000259" key="2">
    <source>
        <dbReference type="PROSITE" id="PS50983"/>
    </source>
</evidence>
<dbReference type="CDD" id="cd01149">
    <property type="entry name" value="HutB"/>
    <property type="match status" value="1"/>
</dbReference>
<dbReference type="Proteomes" id="UP000244081">
    <property type="component" value="Unassembled WGS sequence"/>
</dbReference>
<feature type="chain" id="PRO_5015631657" evidence="1">
    <location>
        <begin position="30"/>
        <end position="295"/>
    </location>
</feature>
<dbReference type="InterPro" id="IPR002491">
    <property type="entry name" value="ABC_transptr_periplasmic_BD"/>
</dbReference>
<gene>
    <name evidence="3" type="ORF">C8N35_102330</name>
</gene>
<keyword evidence="1" id="KW-0732">Signal</keyword>
<feature type="domain" description="Fe/B12 periplasmic-binding" evidence="2">
    <location>
        <begin position="41"/>
        <end position="295"/>
    </location>
</feature>
<dbReference type="PROSITE" id="PS50983">
    <property type="entry name" value="FE_B12_PBP"/>
    <property type="match status" value="1"/>
</dbReference>
<evidence type="ECO:0000313" key="4">
    <source>
        <dbReference type="Proteomes" id="UP000244081"/>
    </source>
</evidence>
<dbReference type="PANTHER" id="PTHR30535">
    <property type="entry name" value="VITAMIN B12-BINDING PROTEIN"/>
    <property type="match status" value="1"/>
</dbReference>
<dbReference type="SUPFAM" id="SSF53807">
    <property type="entry name" value="Helical backbone' metal receptor"/>
    <property type="match status" value="1"/>
</dbReference>
<reference evidence="3 4" key="1">
    <citation type="submission" date="2018-04" db="EMBL/GenBank/DDBJ databases">
        <title>Genomic Encyclopedia of Archaeal and Bacterial Type Strains, Phase II (KMG-II): from individual species to whole genera.</title>
        <authorList>
            <person name="Goeker M."/>
        </authorList>
    </citation>
    <scope>NUCLEOTIDE SEQUENCE [LARGE SCALE GENOMIC DNA]</scope>
    <source>
        <strain evidence="3 4">DSM 23382</strain>
    </source>
</reference>
<accession>A0A2T5VD05</accession>
<organism evidence="3 4">
    <name type="scientific">Breoghania corrubedonensis</name>
    <dbReference type="NCBI Taxonomy" id="665038"/>
    <lineage>
        <taxon>Bacteria</taxon>
        <taxon>Pseudomonadati</taxon>
        <taxon>Pseudomonadota</taxon>
        <taxon>Alphaproteobacteria</taxon>
        <taxon>Hyphomicrobiales</taxon>
        <taxon>Stappiaceae</taxon>
        <taxon>Breoghania</taxon>
    </lineage>
</organism>
<evidence type="ECO:0000256" key="1">
    <source>
        <dbReference type="SAM" id="SignalP"/>
    </source>
</evidence>
<dbReference type="Pfam" id="PF01497">
    <property type="entry name" value="Peripla_BP_2"/>
    <property type="match status" value="1"/>
</dbReference>
<keyword evidence="4" id="KW-1185">Reference proteome</keyword>